<evidence type="ECO:0000313" key="1">
    <source>
        <dbReference type="EMBL" id="AIF07791.1"/>
    </source>
</evidence>
<organism evidence="1">
    <name type="scientific">uncultured marine thaumarchaeote KM3_24_H11</name>
    <dbReference type="NCBI Taxonomy" id="1456102"/>
    <lineage>
        <taxon>Archaea</taxon>
        <taxon>Nitrososphaerota</taxon>
        <taxon>environmental samples</taxon>
    </lineage>
</organism>
<dbReference type="Gene3D" id="2.20.25.10">
    <property type="match status" value="1"/>
</dbReference>
<proteinExistence type="predicted"/>
<reference evidence="1" key="1">
    <citation type="journal article" date="2014" name="Genome Biol. Evol.">
        <title>Pangenome evidence for extensive interdomain horizontal transfer affecting lineage core and shell genes in uncultured planktonic thaumarchaeota and euryarchaeota.</title>
        <authorList>
            <person name="Deschamps P."/>
            <person name="Zivanovic Y."/>
            <person name="Moreira D."/>
            <person name="Rodriguez-Valera F."/>
            <person name="Lopez-Garcia P."/>
        </authorList>
    </citation>
    <scope>NUCLEOTIDE SEQUENCE</scope>
</reference>
<protein>
    <recommendedName>
        <fullName evidence="2">Trm112p-like protein</fullName>
    </recommendedName>
</protein>
<dbReference type="InterPro" id="IPR005651">
    <property type="entry name" value="Trm112-like"/>
</dbReference>
<evidence type="ECO:0008006" key="2">
    <source>
        <dbReference type="Google" id="ProtNLM"/>
    </source>
</evidence>
<sequence>MNKTMMEILACPIDKNHPLELFEINQKEDVVIEGAIFCPKCSRFYPIMEEIPIMLPDDLRDKKHELEFLNKNKDNLPEKIITKANPWHL</sequence>
<dbReference type="SUPFAM" id="SSF158997">
    <property type="entry name" value="Trm112p-like"/>
    <property type="match status" value="1"/>
</dbReference>
<dbReference type="AlphaFoldDB" id="A0A075GV81"/>
<dbReference type="EMBL" id="KF900813">
    <property type="protein sequence ID" value="AIF07791.1"/>
    <property type="molecule type" value="Genomic_DNA"/>
</dbReference>
<name>A0A075GV81_9ARCH</name>
<accession>A0A075GV81</accession>
<dbReference type="Pfam" id="PF03966">
    <property type="entry name" value="Trm112p"/>
    <property type="match status" value="1"/>
</dbReference>